<accession>A0A1E5HF35</accession>
<keyword evidence="1" id="KW-0812">Transmembrane</keyword>
<dbReference type="Proteomes" id="UP000094469">
    <property type="component" value="Unassembled WGS sequence"/>
</dbReference>
<keyword evidence="3" id="KW-1185">Reference proteome</keyword>
<dbReference type="RefSeq" id="WP_069639427.1">
    <property type="nucleotide sequence ID" value="NZ_JAFBEZ010000014.1"/>
</dbReference>
<evidence type="ECO:0000256" key="1">
    <source>
        <dbReference type="SAM" id="Phobius"/>
    </source>
</evidence>
<dbReference type="AlphaFoldDB" id="A0A1E5HF35"/>
<gene>
    <name evidence="2" type="ORF">BCR24_13075</name>
</gene>
<dbReference type="OrthoDB" id="2184510at2"/>
<comment type="caution">
    <text evidence="2">The sequence shown here is derived from an EMBL/GenBank/DDBJ whole genome shotgun (WGS) entry which is preliminary data.</text>
</comment>
<keyword evidence="1" id="KW-1133">Transmembrane helix</keyword>
<organism evidence="2 3">
    <name type="scientific">Enterococcus ureilyticus</name>
    <dbReference type="NCBI Taxonomy" id="1131292"/>
    <lineage>
        <taxon>Bacteria</taxon>
        <taxon>Bacillati</taxon>
        <taxon>Bacillota</taxon>
        <taxon>Bacilli</taxon>
        <taxon>Lactobacillales</taxon>
        <taxon>Enterococcaceae</taxon>
        <taxon>Enterococcus</taxon>
    </lineage>
</organism>
<dbReference type="EMBL" id="MIKC01000006">
    <property type="protein sequence ID" value="OEG23240.1"/>
    <property type="molecule type" value="Genomic_DNA"/>
</dbReference>
<proteinExistence type="predicted"/>
<sequence>MKDNSKKVITKINSTIQVPKDKTYQAIEEGIRLGKKSSRKRRIYPFIPIVALAAIAMIIIIHTPMVDALANIPAILGAKLTKVEPGETKETAPVTIKTPNHAPESTETIKPIKLIDGTEVTQQLLMTHAWAPLMNSISGEPFMDIVDSKVVIHRFNANELLLSFVDIRTGQEISEADTIYYDDKNEPIERYKELDKHLYKIQGNILEQQVLFSSKRQSDPTYMELRIVDGLLVMFPHDDFDHKKDRQLILQAVEIVPN</sequence>
<evidence type="ECO:0000313" key="3">
    <source>
        <dbReference type="Proteomes" id="UP000094469"/>
    </source>
</evidence>
<feature type="transmembrane region" description="Helical" evidence="1">
    <location>
        <begin position="43"/>
        <end position="61"/>
    </location>
</feature>
<evidence type="ECO:0000313" key="2">
    <source>
        <dbReference type="EMBL" id="OEG23240.1"/>
    </source>
</evidence>
<name>A0A1E5HF35_9ENTE</name>
<protein>
    <recommendedName>
        <fullName evidence="4">DUF4367 domain-containing protein</fullName>
    </recommendedName>
</protein>
<evidence type="ECO:0008006" key="4">
    <source>
        <dbReference type="Google" id="ProtNLM"/>
    </source>
</evidence>
<keyword evidence="1" id="KW-0472">Membrane</keyword>
<reference evidence="3" key="1">
    <citation type="submission" date="2016-09" db="EMBL/GenBank/DDBJ databases">
        <authorList>
            <person name="Gulvik C.A."/>
        </authorList>
    </citation>
    <scope>NUCLEOTIDE SEQUENCE [LARGE SCALE GENOMIC DNA]</scope>
    <source>
        <strain evidence="3">LMG 26676</strain>
    </source>
</reference>